<evidence type="ECO:0000313" key="3">
    <source>
        <dbReference type="EMBL" id="KZP21404.1"/>
    </source>
</evidence>
<name>A0A166K0N8_9AGAM</name>
<reference evidence="3 4" key="1">
    <citation type="journal article" date="2016" name="Mol. Biol. Evol.">
        <title>Comparative Genomics of Early-Diverging Mushroom-Forming Fungi Provides Insights into the Origins of Lignocellulose Decay Capabilities.</title>
        <authorList>
            <person name="Nagy L.G."/>
            <person name="Riley R."/>
            <person name="Tritt A."/>
            <person name="Adam C."/>
            <person name="Daum C."/>
            <person name="Floudas D."/>
            <person name="Sun H."/>
            <person name="Yadav J.S."/>
            <person name="Pangilinan J."/>
            <person name="Larsson K.H."/>
            <person name="Matsuura K."/>
            <person name="Barry K."/>
            <person name="Labutti K."/>
            <person name="Kuo R."/>
            <person name="Ohm R.A."/>
            <person name="Bhattacharya S.S."/>
            <person name="Shirouzu T."/>
            <person name="Yoshinaga Y."/>
            <person name="Martin F.M."/>
            <person name="Grigoriev I.V."/>
            <person name="Hibbett D.S."/>
        </authorList>
    </citation>
    <scope>NUCLEOTIDE SEQUENCE [LARGE SCALE GENOMIC DNA]</scope>
    <source>
        <strain evidence="3 4">CBS 109695</strain>
    </source>
</reference>
<proteinExistence type="predicted"/>
<dbReference type="AlphaFoldDB" id="A0A166K0N8"/>
<dbReference type="EMBL" id="KV417547">
    <property type="protein sequence ID" value="KZP21404.1"/>
    <property type="molecule type" value="Genomic_DNA"/>
</dbReference>
<feature type="compositionally biased region" description="Basic residues" evidence="1">
    <location>
        <begin position="83"/>
        <end position="109"/>
    </location>
</feature>
<accession>A0A166K0N8</accession>
<sequence length="116" mass="13145">MRSLGQAPRVRSPGHVRQSYVHVRQPQAPCPPAFVHMLANPTRSRARSPTHAPGGQPVAHVRQPHVHVRQPHTPVRQPSRQHLSTHAHVRHPMRTHTHPTRLFTRHHAHAPVDLVP</sequence>
<evidence type="ECO:0000313" key="4">
    <source>
        <dbReference type="Proteomes" id="UP000076532"/>
    </source>
</evidence>
<gene>
    <name evidence="3" type="ORF">FIBSPDRAFT_953661</name>
    <name evidence="2" type="ORF">FIBSPDRAFT_969441</name>
</gene>
<dbReference type="EMBL" id="KV418217">
    <property type="protein sequence ID" value="KZP02958.1"/>
    <property type="molecule type" value="Genomic_DNA"/>
</dbReference>
<organism evidence="3 4">
    <name type="scientific">Athelia psychrophila</name>
    <dbReference type="NCBI Taxonomy" id="1759441"/>
    <lineage>
        <taxon>Eukaryota</taxon>
        <taxon>Fungi</taxon>
        <taxon>Dikarya</taxon>
        <taxon>Basidiomycota</taxon>
        <taxon>Agaricomycotina</taxon>
        <taxon>Agaricomycetes</taxon>
        <taxon>Agaricomycetidae</taxon>
        <taxon>Atheliales</taxon>
        <taxon>Atheliaceae</taxon>
        <taxon>Athelia</taxon>
    </lineage>
</organism>
<evidence type="ECO:0000313" key="2">
    <source>
        <dbReference type="EMBL" id="KZP02958.1"/>
    </source>
</evidence>
<protein>
    <submittedName>
        <fullName evidence="3">Uncharacterized protein</fullName>
    </submittedName>
</protein>
<feature type="region of interest" description="Disordered" evidence="1">
    <location>
        <begin position="42"/>
        <end position="116"/>
    </location>
</feature>
<keyword evidence="4" id="KW-1185">Reference proteome</keyword>
<dbReference type="Proteomes" id="UP000076532">
    <property type="component" value="Unassembled WGS sequence"/>
</dbReference>
<evidence type="ECO:0000256" key="1">
    <source>
        <dbReference type="SAM" id="MobiDB-lite"/>
    </source>
</evidence>